<dbReference type="KEGG" id="mgau:MGALJ_36180"/>
<keyword evidence="4" id="KW-1185">Reference proteome</keyword>
<dbReference type="Pfam" id="PF00067">
    <property type="entry name" value="p450"/>
    <property type="match status" value="1"/>
</dbReference>
<keyword evidence="2" id="KW-0349">Heme</keyword>
<comment type="cofactor">
    <cofactor evidence="2">
        <name>heme</name>
        <dbReference type="ChEBI" id="CHEBI:30413"/>
    </cofactor>
</comment>
<evidence type="ECO:0000313" key="3">
    <source>
        <dbReference type="EMBL" id="BBY93949.1"/>
    </source>
</evidence>
<dbReference type="Gene3D" id="1.10.630.10">
    <property type="entry name" value="Cytochrome P450"/>
    <property type="match status" value="1"/>
</dbReference>
<protein>
    <submittedName>
        <fullName evidence="3">Cytochrome P450 138</fullName>
    </submittedName>
</protein>
<dbReference type="InterPro" id="IPR036396">
    <property type="entry name" value="Cyt_P450_sf"/>
</dbReference>
<feature type="binding site" description="axial binding residue" evidence="2">
    <location>
        <position position="382"/>
    </location>
    <ligand>
        <name>heme</name>
        <dbReference type="ChEBI" id="CHEBI:30413"/>
    </ligand>
    <ligandPart>
        <name>Fe</name>
        <dbReference type="ChEBI" id="CHEBI:18248"/>
    </ligandPart>
</feature>
<dbReference type="GO" id="GO:0005506">
    <property type="term" value="F:iron ion binding"/>
    <property type="evidence" value="ECO:0007669"/>
    <property type="project" value="InterPro"/>
</dbReference>
<dbReference type="AlphaFoldDB" id="A0A9W4B4T5"/>
<reference evidence="3 4" key="1">
    <citation type="journal article" date="2019" name="Emerg. Microbes Infect.">
        <title>Comprehensive subspecies identification of 175 nontuberculous mycobacteria species based on 7547 genomic profiles.</title>
        <authorList>
            <person name="Matsumoto Y."/>
            <person name="Kinjo T."/>
            <person name="Motooka D."/>
            <person name="Nabeya D."/>
            <person name="Jung N."/>
            <person name="Uechi K."/>
            <person name="Horii T."/>
            <person name="Iida T."/>
            <person name="Fujita J."/>
            <person name="Nakamura S."/>
        </authorList>
    </citation>
    <scope>NUCLEOTIDE SEQUENCE [LARGE SCALE GENOMIC DNA]</scope>
    <source>
        <strain evidence="3 4">JCM 6399</strain>
    </source>
</reference>
<dbReference type="SUPFAM" id="SSF48264">
    <property type="entry name" value="Cytochrome P450"/>
    <property type="match status" value="1"/>
</dbReference>
<accession>A0A9W4B4T5</accession>
<dbReference type="Proteomes" id="UP000465785">
    <property type="component" value="Chromosome"/>
</dbReference>
<evidence type="ECO:0000313" key="4">
    <source>
        <dbReference type="Proteomes" id="UP000465785"/>
    </source>
</evidence>
<dbReference type="InterPro" id="IPR002401">
    <property type="entry name" value="Cyt_P450_E_grp-I"/>
</dbReference>
<dbReference type="InterPro" id="IPR001128">
    <property type="entry name" value="Cyt_P450"/>
</dbReference>
<evidence type="ECO:0000256" key="2">
    <source>
        <dbReference type="PIRSR" id="PIRSR602401-1"/>
    </source>
</evidence>
<dbReference type="CDD" id="cd11053">
    <property type="entry name" value="CYP110-like"/>
    <property type="match status" value="1"/>
</dbReference>
<dbReference type="PANTHER" id="PTHR24305">
    <property type="entry name" value="CYTOCHROME P450"/>
    <property type="match status" value="1"/>
</dbReference>
<organism evidence="3 4">
    <name type="scientific">Mycobacterium gallinarum</name>
    <dbReference type="NCBI Taxonomy" id="39689"/>
    <lineage>
        <taxon>Bacteria</taxon>
        <taxon>Bacillati</taxon>
        <taxon>Actinomycetota</taxon>
        <taxon>Actinomycetes</taxon>
        <taxon>Mycobacteriales</taxon>
        <taxon>Mycobacteriaceae</taxon>
        <taxon>Mycobacterium</taxon>
    </lineage>
</organism>
<dbReference type="PRINTS" id="PR00463">
    <property type="entry name" value="EP450I"/>
</dbReference>
<dbReference type="GO" id="GO:0016705">
    <property type="term" value="F:oxidoreductase activity, acting on paired donors, with incorporation or reduction of molecular oxygen"/>
    <property type="evidence" value="ECO:0007669"/>
    <property type="project" value="InterPro"/>
</dbReference>
<dbReference type="GO" id="GO:0004497">
    <property type="term" value="F:monooxygenase activity"/>
    <property type="evidence" value="ECO:0007669"/>
    <property type="project" value="InterPro"/>
</dbReference>
<dbReference type="EMBL" id="AP022601">
    <property type="protein sequence ID" value="BBY93949.1"/>
    <property type="molecule type" value="Genomic_DNA"/>
</dbReference>
<name>A0A9W4B4T5_9MYCO</name>
<proteinExistence type="inferred from homology"/>
<gene>
    <name evidence="3" type="primary">cyp138</name>
    <name evidence="3" type="ORF">MGALJ_36180</name>
</gene>
<dbReference type="PANTHER" id="PTHR24305:SF166">
    <property type="entry name" value="CYTOCHROME P450 12A4, MITOCHONDRIAL-RELATED"/>
    <property type="match status" value="1"/>
</dbReference>
<dbReference type="GO" id="GO:0020037">
    <property type="term" value="F:heme binding"/>
    <property type="evidence" value="ECO:0007669"/>
    <property type="project" value="InterPro"/>
</dbReference>
<dbReference type="PRINTS" id="PR00385">
    <property type="entry name" value="P450"/>
</dbReference>
<dbReference type="InterPro" id="IPR050121">
    <property type="entry name" value="Cytochrome_P450_monoxygenase"/>
</dbReference>
<dbReference type="RefSeq" id="WP_163730887.1">
    <property type="nucleotide sequence ID" value="NZ_AP022601.1"/>
</dbReference>
<sequence length="452" mass="49690">MAEPTTDPVRLPPAPRIPKLLQGVGFLAARDKAVAAVSRRHGPTFTLNLPIFGPTVVVGDPALIKELFTAKPDLIARAGVLGEMFGPGSTFSLAGAEHRERRKLLVPPFHGKRMAGYEAIVEEEVMREIASWPEGQEFETMPSMMRITLNAILRTVFGAEGTALDELRDCLPQMVLYASRLAVMPPVVRRDFGPHSPGRKLAENRRRYDEIIARLIADIRNDPAFEQRTDVLSLMLQARYDDGSLIADDHVADELLTLLAAGHETTATTLAWTVERLRRHPRLLSRLAAEVDAGGSELVQATIWEVQRTRPVINGTARITKTRIRLGDWVIPERHVVMASITLAHAAASSFPDAEVFDPDRFVGNPPDNYAWIPYGGGVRRCIGAAFANMEMVVTLRTLMREFEFGTTYAAGERRHSRGVATAPGRGGRAVVYRRRAAAPQTSPSSAARISA</sequence>
<keyword evidence="2" id="KW-0408">Iron</keyword>
<evidence type="ECO:0000256" key="1">
    <source>
        <dbReference type="ARBA" id="ARBA00010617"/>
    </source>
</evidence>
<keyword evidence="2" id="KW-0479">Metal-binding</keyword>
<comment type="similarity">
    <text evidence="1">Belongs to the cytochrome P450 family.</text>
</comment>